<dbReference type="InterPro" id="IPR042099">
    <property type="entry name" value="ANL_N_sf"/>
</dbReference>
<dbReference type="Pfam" id="PF00550">
    <property type="entry name" value="PP-binding"/>
    <property type="match status" value="1"/>
</dbReference>
<feature type="compositionally biased region" description="Polar residues" evidence="5">
    <location>
        <begin position="633"/>
        <end position="647"/>
    </location>
</feature>
<dbReference type="Gene3D" id="3.90.1150.10">
    <property type="entry name" value="Aspartate Aminotransferase, domain 1"/>
    <property type="match status" value="1"/>
</dbReference>
<dbReference type="PANTHER" id="PTHR22754:SF32">
    <property type="entry name" value="DISCO-INTERACTING PROTEIN 2"/>
    <property type="match status" value="1"/>
</dbReference>
<dbReference type="InterPro" id="IPR015421">
    <property type="entry name" value="PyrdxlP-dep_Trfase_major"/>
</dbReference>
<gene>
    <name evidence="8" type="primary">Aste57867_8954</name>
    <name evidence="7" type="ORF">As57867_008919</name>
    <name evidence="8" type="ORF">ASTE57867_8954</name>
</gene>
<evidence type="ECO:0000256" key="2">
    <source>
        <dbReference type="ARBA" id="ARBA00022598"/>
    </source>
</evidence>
<evidence type="ECO:0000256" key="5">
    <source>
        <dbReference type="SAM" id="MobiDB-lite"/>
    </source>
</evidence>
<dbReference type="EMBL" id="VJMH01005119">
    <property type="protein sequence ID" value="KAF0700515.1"/>
    <property type="molecule type" value="Genomic_DNA"/>
</dbReference>
<dbReference type="OrthoDB" id="65434at2759"/>
<keyword evidence="3" id="KW-0276">Fatty acid metabolism</keyword>
<dbReference type="Pfam" id="PF23024">
    <property type="entry name" value="AMP-dom_DIP2-like"/>
    <property type="match status" value="1"/>
</dbReference>
<dbReference type="InterPro" id="IPR000873">
    <property type="entry name" value="AMP-dep_synth/lig_dom"/>
</dbReference>
<evidence type="ECO:0000313" key="7">
    <source>
        <dbReference type="EMBL" id="KAF0700515.1"/>
    </source>
</evidence>
<dbReference type="Gene3D" id="3.40.50.12780">
    <property type="entry name" value="N-terminal domain of ligase-like"/>
    <property type="match status" value="1"/>
</dbReference>
<reference evidence="8 9" key="1">
    <citation type="submission" date="2019-03" db="EMBL/GenBank/DDBJ databases">
        <authorList>
            <person name="Gaulin E."/>
            <person name="Dumas B."/>
        </authorList>
    </citation>
    <scope>NUCLEOTIDE SEQUENCE [LARGE SCALE GENOMIC DNA]</scope>
    <source>
        <strain evidence="8">CBS 568.67</strain>
    </source>
</reference>
<dbReference type="InterPro" id="IPR015422">
    <property type="entry name" value="PyrdxlP-dep_Trfase_small"/>
</dbReference>
<dbReference type="GO" id="GO:0016874">
    <property type="term" value="F:ligase activity"/>
    <property type="evidence" value="ECO:0007669"/>
    <property type="project" value="UniProtKB-KW"/>
</dbReference>
<dbReference type="PANTHER" id="PTHR22754">
    <property type="entry name" value="DISCO-INTERACTING PROTEIN 2 DIP2 -RELATED"/>
    <property type="match status" value="1"/>
</dbReference>
<proteinExistence type="inferred from homology"/>
<dbReference type="GO" id="GO:0008610">
    <property type="term" value="P:lipid biosynthetic process"/>
    <property type="evidence" value="ECO:0007669"/>
    <property type="project" value="InterPro"/>
</dbReference>
<accession>A0A485KLJ4</accession>
<sequence length="1142" mass="125146">MFIFEFRFQGLYESVKHAKETTTSTLMLNLDAMKTVVQVLQERVVDTPEKMVYLFLDERGHEDTTVTMAGLDRAARKVAATLERKHHLVRGDRVLLCYPPGTVDFAFAFWGCLYAGAIAVPVAPPNPASLATDLPRFNRMVEDTEAKIVLTTRKYYVATQVAKAVTLFSKRVPKWSTQLEWVSTDAIADAMALRFTRPVSPALDDVAFLQYSSGSTSDPKAVIITHGNIVAQLQTSPLRFGPDTTMVSWLPHFHDFCLVVCTLVPCYIGFRCIFLSPLAFLKTPALWMQVVSKYRGTSTCGPNFGYALAARKTSADQVATLDLSSLTYCAVGAEPIRPASLAEFTHAFGPAGFNAKSFNCSYGMAEATLCITHRTPEESFEPIVISVKKSALEIHRRLVLAPFGHPKEDTKEMVGCGSTLPTFNVKVVDPDTHHEGASNHVGEIWIRGPSVGKGYWKRDVLTQDLFHAELKSATDDDQRLDWFRTGDLGVWHQSQLFVTERLKDLIIIRGRNVSPQDIEHTVELAHCQVRAGCVAAFSVENASTNEENLVVVSELRVKIKDTTQLAVIAHDIALAVLRDHQLASAVIALLPPRAIAKTTSGKIQRRLTKQHFEFGTLVSPQYIWRAADGGKPTQPQTSHETSARTTSDPSVALEAWLRAYLAKRGDKTVDMETTWACYGIDSVAMVELCSELGSFLGCVVPPEALFKYDTPAKLMAVADTCDWTALRPSNQDDRPDDLLHEYTDIESDCYDIAAFPEAKELQSHIDTMAAAGLRFPYLEELTLARRMQTNYNTYNYLGYASDPRVIQAATDALQIYGATMSSSPVVGQHSLLLALEASLSQHFQAEAAVVFVSGWVTNVAAIEALVGPSDLILCDVLNHNSCVHGQRLSGATVLAFPHNDVAAARRMLENVRHKFRRVLLVIEGLYSMDGDVPDLAAFVALKKTFKCLLYVDEAHSLGVLGETGRGVCEYAGVDPADIDVRMGSMSKAMGSVGGFLLGSAAAMNFFRLRAGGFVYSVGLSPPNAAAAVQAVQCMGQEPYRTTQLHQLALFFYDACVHANLDLGSTLRGGAVVVVHVGATAATVRASARLSEQYAINVRPIVAPAVEEGKGRLRFFLSVLQTQDELQRTVYAVARVLANIQDI</sequence>
<dbReference type="InterPro" id="IPR040097">
    <property type="entry name" value="FAAL/FAAC"/>
</dbReference>
<evidence type="ECO:0000313" key="8">
    <source>
        <dbReference type="EMBL" id="VFT85838.1"/>
    </source>
</evidence>
<dbReference type="AlphaFoldDB" id="A0A485KLJ4"/>
<dbReference type="PROSITE" id="PS50075">
    <property type="entry name" value="CARRIER"/>
    <property type="match status" value="1"/>
</dbReference>
<evidence type="ECO:0000259" key="6">
    <source>
        <dbReference type="PROSITE" id="PS50075"/>
    </source>
</evidence>
<dbReference type="Gene3D" id="1.10.1200.10">
    <property type="entry name" value="ACP-like"/>
    <property type="match status" value="1"/>
</dbReference>
<dbReference type="Pfam" id="PF00501">
    <property type="entry name" value="AMP-binding"/>
    <property type="match status" value="1"/>
</dbReference>
<feature type="region of interest" description="Disordered" evidence="5">
    <location>
        <begin position="628"/>
        <end position="647"/>
    </location>
</feature>
<dbReference type="Pfam" id="PF00155">
    <property type="entry name" value="Aminotran_1_2"/>
    <property type="match status" value="1"/>
</dbReference>
<dbReference type="Gene3D" id="3.30.300.30">
    <property type="match status" value="1"/>
</dbReference>
<evidence type="ECO:0000256" key="3">
    <source>
        <dbReference type="ARBA" id="ARBA00022832"/>
    </source>
</evidence>
<dbReference type="InterPro" id="IPR009081">
    <property type="entry name" value="PP-bd_ACP"/>
</dbReference>
<dbReference type="InterPro" id="IPR015424">
    <property type="entry name" value="PyrdxlP-dep_Trfase"/>
</dbReference>
<dbReference type="SUPFAM" id="SSF53383">
    <property type="entry name" value="PLP-dependent transferases"/>
    <property type="match status" value="1"/>
</dbReference>
<dbReference type="InterPro" id="IPR045851">
    <property type="entry name" value="AMP-bd_C_sf"/>
</dbReference>
<name>A0A485KLJ4_9STRA</name>
<evidence type="ECO:0000313" key="9">
    <source>
        <dbReference type="Proteomes" id="UP000332933"/>
    </source>
</evidence>
<dbReference type="GO" id="GO:0030170">
    <property type="term" value="F:pyridoxal phosphate binding"/>
    <property type="evidence" value="ECO:0007669"/>
    <property type="project" value="InterPro"/>
</dbReference>
<dbReference type="FunFam" id="3.40.50.12780:FF:000013">
    <property type="entry name" value="Long-chain-fatty-acid--AMP ligase FadD32"/>
    <property type="match status" value="1"/>
</dbReference>
<dbReference type="SUPFAM" id="SSF56801">
    <property type="entry name" value="Acetyl-CoA synthetase-like"/>
    <property type="match status" value="1"/>
</dbReference>
<protein>
    <submittedName>
        <fullName evidence="8">Aste57867_8954 protein</fullName>
    </submittedName>
</protein>
<dbReference type="Gene3D" id="3.40.640.10">
    <property type="entry name" value="Type I PLP-dependent aspartate aminotransferase-like (Major domain)"/>
    <property type="match status" value="1"/>
</dbReference>
<dbReference type="InterPro" id="IPR020845">
    <property type="entry name" value="AMP-binding_CS"/>
</dbReference>
<keyword evidence="2" id="KW-0436">Ligase</keyword>
<evidence type="ECO:0000256" key="1">
    <source>
        <dbReference type="ARBA" id="ARBA00006432"/>
    </source>
</evidence>
<dbReference type="PROSITE" id="PS00455">
    <property type="entry name" value="AMP_BINDING"/>
    <property type="match status" value="1"/>
</dbReference>
<comment type="similarity">
    <text evidence="1">Belongs to the ATP-dependent AMP-binding enzyme family.</text>
</comment>
<organism evidence="8 9">
    <name type="scientific">Aphanomyces stellatus</name>
    <dbReference type="NCBI Taxonomy" id="120398"/>
    <lineage>
        <taxon>Eukaryota</taxon>
        <taxon>Sar</taxon>
        <taxon>Stramenopiles</taxon>
        <taxon>Oomycota</taxon>
        <taxon>Saprolegniomycetes</taxon>
        <taxon>Saprolegniales</taxon>
        <taxon>Verrucalvaceae</taxon>
        <taxon>Aphanomyces</taxon>
    </lineage>
</organism>
<feature type="domain" description="Carrier" evidence="6">
    <location>
        <begin position="647"/>
        <end position="722"/>
    </location>
</feature>
<dbReference type="SUPFAM" id="SSF47336">
    <property type="entry name" value="ACP-like"/>
    <property type="match status" value="1"/>
</dbReference>
<dbReference type="InterPro" id="IPR004839">
    <property type="entry name" value="Aminotransferase_I/II_large"/>
</dbReference>
<dbReference type="GO" id="GO:0006631">
    <property type="term" value="P:fatty acid metabolic process"/>
    <property type="evidence" value="ECO:0007669"/>
    <property type="project" value="UniProtKB-KW"/>
</dbReference>
<keyword evidence="4" id="KW-0443">Lipid metabolism</keyword>
<dbReference type="CDD" id="cd05931">
    <property type="entry name" value="FAAL"/>
    <property type="match status" value="1"/>
</dbReference>
<dbReference type="Proteomes" id="UP000332933">
    <property type="component" value="Unassembled WGS sequence"/>
</dbReference>
<dbReference type="InterPro" id="IPR036736">
    <property type="entry name" value="ACP-like_sf"/>
</dbReference>
<keyword evidence="9" id="KW-1185">Reference proteome</keyword>
<reference evidence="7" key="2">
    <citation type="submission" date="2019-06" db="EMBL/GenBank/DDBJ databases">
        <title>Genomics analysis of Aphanomyces spp. identifies a new class of oomycete effector associated with host adaptation.</title>
        <authorList>
            <person name="Gaulin E."/>
        </authorList>
    </citation>
    <scope>NUCLEOTIDE SEQUENCE</scope>
    <source>
        <strain evidence="7">CBS 578.67</strain>
    </source>
</reference>
<dbReference type="InterPro" id="IPR025110">
    <property type="entry name" value="AMP-bd_C"/>
</dbReference>
<dbReference type="EMBL" id="CAADRA010005140">
    <property type="protein sequence ID" value="VFT85838.1"/>
    <property type="molecule type" value="Genomic_DNA"/>
</dbReference>
<evidence type="ECO:0000256" key="4">
    <source>
        <dbReference type="ARBA" id="ARBA00023098"/>
    </source>
</evidence>